<evidence type="ECO:0000313" key="1">
    <source>
        <dbReference type="EMBL" id="CUG94168.1"/>
    </source>
</evidence>
<dbReference type="OrthoDB" id="276174at2759"/>
<evidence type="ECO:0000313" key="2">
    <source>
        <dbReference type="Proteomes" id="UP000051952"/>
    </source>
</evidence>
<accession>A0A0S4JRN1</accession>
<dbReference type="VEuPathDB" id="TriTrypDB:BSAL_46835"/>
<name>A0A0S4JRN1_BODSA</name>
<reference evidence="2" key="1">
    <citation type="submission" date="2015-09" db="EMBL/GenBank/DDBJ databases">
        <authorList>
            <consortium name="Pathogen Informatics"/>
        </authorList>
    </citation>
    <scope>NUCLEOTIDE SEQUENCE [LARGE SCALE GENOMIC DNA]</scope>
    <source>
        <strain evidence="2">Lake Konstanz</strain>
    </source>
</reference>
<organism evidence="1 2">
    <name type="scientific">Bodo saltans</name>
    <name type="common">Flagellated protozoan</name>
    <dbReference type="NCBI Taxonomy" id="75058"/>
    <lineage>
        <taxon>Eukaryota</taxon>
        <taxon>Discoba</taxon>
        <taxon>Euglenozoa</taxon>
        <taxon>Kinetoplastea</taxon>
        <taxon>Metakinetoplastina</taxon>
        <taxon>Eubodonida</taxon>
        <taxon>Bodonidae</taxon>
        <taxon>Bodo</taxon>
    </lineage>
</organism>
<keyword evidence="2" id="KW-1185">Reference proteome</keyword>
<dbReference type="AlphaFoldDB" id="A0A0S4JRN1"/>
<dbReference type="Proteomes" id="UP000051952">
    <property type="component" value="Unassembled WGS sequence"/>
</dbReference>
<protein>
    <submittedName>
        <fullName evidence="1">Uncharacterized protein</fullName>
    </submittedName>
</protein>
<proteinExistence type="predicted"/>
<dbReference type="EMBL" id="CYKH01002221">
    <property type="protein sequence ID" value="CUG94168.1"/>
    <property type="molecule type" value="Genomic_DNA"/>
</dbReference>
<gene>
    <name evidence="1" type="ORF">BSAL_46835</name>
</gene>
<dbReference type="OMA" id="HFTMVSI"/>
<sequence length="373" mass="41295">MLTYVRRSAATATIASRMAAFVLQSSPASSTTAASSSSRVSTSVTLVDYYRERFAAGVCTGDDNHPPSRHNHNYVIWREHRDAPLTNTTTPSVAVVAPPRKKVPKYRQPDFQPLSVYHPAFGQLQAPHVGHHRRRGDPLSTVHPAFGAKPEPLAQHLFRGPIGISGFFLAVDPNLAIGPLRAQNRMNPNAQLTIRDQSGNLSRVRYRCQLEAVGGLRVEAIVRFQVGWISPRVTFSEVPNVIHLGRGFDVSVPFLFHFTMVSILDERGCATGSSLYFSGTPMLGLSIGYSSIRGGKLVIDPGRALDPTHETAHHFIGHVHYRQLGFVVFKVMMWVLITLACIPPVRRWVATVLPNPLYWYSEENATPKQCINC</sequence>